<evidence type="ECO:0000313" key="6">
    <source>
        <dbReference type="Proteomes" id="UP000324974"/>
    </source>
</evidence>
<dbReference type="RefSeq" id="WP_246173520.1">
    <property type="nucleotide sequence ID" value="NZ_CP042425.1"/>
</dbReference>
<accession>A0A5C1AMZ3</accession>
<evidence type="ECO:0000256" key="2">
    <source>
        <dbReference type="ARBA" id="ARBA00023125"/>
    </source>
</evidence>
<organism evidence="5 6">
    <name type="scientific">Limnoglobus roseus</name>
    <dbReference type="NCBI Taxonomy" id="2598579"/>
    <lineage>
        <taxon>Bacteria</taxon>
        <taxon>Pseudomonadati</taxon>
        <taxon>Planctomycetota</taxon>
        <taxon>Planctomycetia</taxon>
        <taxon>Gemmatales</taxon>
        <taxon>Gemmataceae</taxon>
        <taxon>Limnoglobus</taxon>
    </lineage>
</organism>
<keyword evidence="5" id="KW-0540">Nuclease</keyword>
<dbReference type="SUPFAM" id="SSF54171">
    <property type="entry name" value="DNA-binding domain"/>
    <property type="match status" value="1"/>
</dbReference>
<dbReference type="PROSITE" id="PS51032">
    <property type="entry name" value="AP2_ERF"/>
    <property type="match status" value="1"/>
</dbReference>
<dbReference type="InterPro" id="IPR001471">
    <property type="entry name" value="AP2/ERF_dom"/>
</dbReference>
<dbReference type="Pfam" id="PF13392">
    <property type="entry name" value="HNH_3"/>
    <property type="match status" value="1"/>
</dbReference>
<dbReference type="KEGG" id="lrs:PX52LOC_06427"/>
<keyword evidence="3" id="KW-0804">Transcription</keyword>
<evidence type="ECO:0000313" key="5">
    <source>
        <dbReference type="EMBL" id="QEL19356.1"/>
    </source>
</evidence>
<dbReference type="InterPro" id="IPR003615">
    <property type="entry name" value="HNH_nuc"/>
</dbReference>
<gene>
    <name evidence="5" type="ORF">PX52LOC_06427</name>
</gene>
<keyword evidence="2" id="KW-0238">DNA-binding</keyword>
<keyword evidence="5" id="KW-0255">Endonuclease</keyword>
<dbReference type="Gene3D" id="3.90.75.20">
    <property type="match status" value="1"/>
</dbReference>
<dbReference type="InterPro" id="IPR016177">
    <property type="entry name" value="DNA-bd_dom_sf"/>
</dbReference>
<dbReference type="Proteomes" id="UP000324974">
    <property type="component" value="Chromosome"/>
</dbReference>
<evidence type="ECO:0000259" key="4">
    <source>
        <dbReference type="PROSITE" id="PS51032"/>
    </source>
</evidence>
<dbReference type="InterPro" id="IPR036955">
    <property type="entry name" value="AP2/ERF_dom_sf"/>
</dbReference>
<keyword evidence="5" id="KW-0378">Hydrolase</keyword>
<dbReference type="GO" id="GO:0003677">
    <property type="term" value="F:DNA binding"/>
    <property type="evidence" value="ECO:0007669"/>
    <property type="project" value="UniProtKB-KW"/>
</dbReference>
<reference evidence="6" key="1">
    <citation type="submission" date="2019-08" db="EMBL/GenBank/DDBJ databases">
        <title>Limnoglobus roseus gen. nov., sp. nov., a novel freshwater planctomycete with a giant genome from the family Gemmataceae.</title>
        <authorList>
            <person name="Kulichevskaya I.S."/>
            <person name="Naumoff D.G."/>
            <person name="Miroshnikov K."/>
            <person name="Ivanova A."/>
            <person name="Philippov D.A."/>
            <person name="Hakobyan A."/>
            <person name="Rijpstra I.C."/>
            <person name="Sinninghe Damste J.S."/>
            <person name="Liesack W."/>
            <person name="Dedysh S.N."/>
        </authorList>
    </citation>
    <scope>NUCLEOTIDE SEQUENCE [LARGE SCALE GENOMIC DNA]</scope>
    <source>
        <strain evidence="6">PX52</strain>
    </source>
</reference>
<evidence type="ECO:0000256" key="1">
    <source>
        <dbReference type="ARBA" id="ARBA00023015"/>
    </source>
</evidence>
<dbReference type="Gene3D" id="3.30.730.10">
    <property type="entry name" value="AP2/ERF domain"/>
    <property type="match status" value="1"/>
</dbReference>
<dbReference type="AlphaFoldDB" id="A0A5C1AMZ3"/>
<evidence type="ECO:0000256" key="3">
    <source>
        <dbReference type="ARBA" id="ARBA00023163"/>
    </source>
</evidence>
<dbReference type="SUPFAM" id="SSF54060">
    <property type="entry name" value="His-Me finger endonucleases"/>
    <property type="match status" value="1"/>
</dbReference>
<protein>
    <submittedName>
        <fullName evidence="5">Endonuclease</fullName>
    </submittedName>
</protein>
<dbReference type="InterPro" id="IPR044925">
    <property type="entry name" value="His-Me_finger_sf"/>
</dbReference>
<keyword evidence="1" id="KW-0805">Transcription regulation</keyword>
<dbReference type="GO" id="GO:0003700">
    <property type="term" value="F:DNA-binding transcription factor activity"/>
    <property type="evidence" value="ECO:0007669"/>
    <property type="project" value="InterPro"/>
</dbReference>
<sequence length="161" mass="17737">MQIELQSGFKATVDEEDWETLGLAKYTWQAKKHNSGRYYVVANYRPPGARQQIGVKMHRLILNASPGSEVDHIDGNGLNNSRHNLRLATQAMNQQNTSARGGSSQYKGVSWSAAKGKWVVAFRCNGKAHFVGYFADEIVAAKAYNAAILPLAGEFARLNPV</sequence>
<keyword evidence="6" id="KW-1185">Reference proteome</keyword>
<feature type="domain" description="AP2/ERF" evidence="4">
    <location>
        <begin position="105"/>
        <end position="161"/>
    </location>
</feature>
<proteinExistence type="predicted"/>
<dbReference type="CDD" id="cd00085">
    <property type="entry name" value="HNHc"/>
    <property type="match status" value="1"/>
</dbReference>
<name>A0A5C1AMZ3_9BACT</name>
<dbReference type="GO" id="GO:0004519">
    <property type="term" value="F:endonuclease activity"/>
    <property type="evidence" value="ECO:0007669"/>
    <property type="project" value="UniProtKB-KW"/>
</dbReference>
<dbReference type="EMBL" id="CP042425">
    <property type="protein sequence ID" value="QEL19356.1"/>
    <property type="molecule type" value="Genomic_DNA"/>
</dbReference>